<evidence type="ECO:0000259" key="1">
    <source>
        <dbReference type="Pfam" id="PF07486"/>
    </source>
</evidence>
<reference evidence="2 3" key="1">
    <citation type="submission" date="2023-10" db="EMBL/GenBank/DDBJ databases">
        <title>Niallia locisalis sp.nov. isolated from a salt pond sample.</title>
        <authorList>
            <person name="Li X.-J."/>
            <person name="Dong L."/>
        </authorList>
    </citation>
    <scope>NUCLEOTIDE SEQUENCE [LARGE SCALE GENOMIC DNA]</scope>
    <source>
        <strain evidence="2 3">DSM 29761</strain>
    </source>
</reference>
<keyword evidence="2" id="KW-0378">Hydrolase</keyword>
<dbReference type="Pfam" id="PF07486">
    <property type="entry name" value="Hydrolase_2"/>
    <property type="match status" value="1"/>
</dbReference>
<evidence type="ECO:0000313" key="2">
    <source>
        <dbReference type="EMBL" id="WVX83694.1"/>
    </source>
</evidence>
<name>A0ABZ2CIU9_9BACI</name>
<sequence length="127" mass="14204">MEPAISLSNEEKDLFARLVEAEAKGESYEGKVAVSTVVLNWVEFPEFPDTVTNVINEVVGNAYASVQQNGEINKPASDDSIRAVEEALTRKDRLHDSIYFYNPEIATDTWIRSREVVTTIGNHVFAK</sequence>
<dbReference type="RefSeq" id="WP_338452570.1">
    <property type="nucleotide sequence ID" value="NZ_CP137640.1"/>
</dbReference>
<keyword evidence="3" id="KW-1185">Reference proteome</keyword>
<evidence type="ECO:0000313" key="3">
    <source>
        <dbReference type="Proteomes" id="UP001357223"/>
    </source>
</evidence>
<dbReference type="Proteomes" id="UP001357223">
    <property type="component" value="Chromosome"/>
</dbReference>
<feature type="domain" description="Cell wall hydrolase SleB" evidence="1">
    <location>
        <begin position="25"/>
        <end position="126"/>
    </location>
</feature>
<proteinExistence type="predicted"/>
<dbReference type="Gene3D" id="1.10.10.2520">
    <property type="entry name" value="Cell wall hydrolase SleB, domain 1"/>
    <property type="match status" value="1"/>
</dbReference>
<organism evidence="2 3">
    <name type="scientific">Niallia oryzisoli</name>
    <dbReference type="NCBI Taxonomy" id="1737571"/>
    <lineage>
        <taxon>Bacteria</taxon>
        <taxon>Bacillati</taxon>
        <taxon>Bacillota</taxon>
        <taxon>Bacilli</taxon>
        <taxon>Bacillales</taxon>
        <taxon>Bacillaceae</taxon>
        <taxon>Niallia</taxon>
    </lineage>
</organism>
<dbReference type="InterPro" id="IPR011105">
    <property type="entry name" value="Cell_wall_hydrolase_SleB"/>
</dbReference>
<dbReference type="GO" id="GO:0016787">
    <property type="term" value="F:hydrolase activity"/>
    <property type="evidence" value="ECO:0007669"/>
    <property type="project" value="UniProtKB-KW"/>
</dbReference>
<dbReference type="InterPro" id="IPR042047">
    <property type="entry name" value="SleB_dom1"/>
</dbReference>
<dbReference type="Gene3D" id="6.20.240.60">
    <property type="match status" value="1"/>
</dbReference>
<gene>
    <name evidence="2" type="ORF">R4Z09_12230</name>
</gene>
<dbReference type="EMBL" id="CP137640">
    <property type="protein sequence ID" value="WVX83694.1"/>
    <property type="molecule type" value="Genomic_DNA"/>
</dbReference>
<accession>A0ABZ2CIU9</accession>
<protein>
    <submittedName>
        <fullName evidence="2">Cell wall hydrolase</fullName>
    </submittedName>
</protein>